<dbReference type="Proteomes" id="UP001396898">
    <property type="component" value="Unassembled WGS sequence"/>
</dbReference>
<protein>
    <submittedName>
        <fullName evidence="1">Uncharacterized protein</fullName>
    </submittedName>
</protein>
<gene>
    <name evidence="1" type="ORF">PG991_000666</name>
</gene>
<accession>A0ABR1SSN4</accession>
<dbReference type="EMBL" id="JAQQWI010000002">
    <property type="protein sequence ID" value="KAK8037320.1"/>
    <property type="molecule type" value="Genomic_DNA"/>
</dbReference>
<keyword evidence="2" id="KW-1185">Reference proteome</keyword>
<organism evidence="1 2">
    <name type="scientific">Apiospora marii</name>
    <dbReference type="NCBI Taxonomy" id="335849"/>
    <lineage>
        <taxon>Eukaryota</taxon>
        <taxon>Fungi</taxon>
        <taxon>Dikarya</taxon>
        <taxon>Ascomycota</taxon>
        <taxon>Pezizomycotina</taxon>
        <taxon>Sordariomycetes</taxon>
        <taxon>Xylariomycetidae</taxon>
        <taxon>Amphisphaeriales</taxon>
        <taxon>Apiosporaceae</taxon>
        <taxon>Apiospora</taxon>
    </lineage>
</organism>
<sequence length="66" mass="7725">MILDWPLEVQRLLRATGTIEPRELPHHTHSTLGNEDGYRLYTIFKSTYEGRAYEQLATDVELLAYM</sequence>
<evidence type="ECO:0000313" key="1">
    <source>
        <dbReference type="EMBL" id="KAK8037320.1"/>
    </source>
</evidence>
<reference evidence="1 2" key="1">
    <citation type="submission" date="2023-01" db="EMBL/GenBank/DDBJ databases">
        <title>Analysis of 21 Apiospora genomes using comparative genomics revels a genus with tremendous synthesis potential of carbohydrate active enzymes and secondary metabolites.</title>
        <authorList>
            <person name="Sorensen T."/>
        </authorList>
    </citation>
    <scope>NUCLEOTIDE SEQUENCE [LARGE SCALE GENOMIC DNA]</scope>
    <source>
        <strain evidence="1 2">CBS 20057</strain>
    </source>
</reference>
<comment type="caution">
    <text evidence="1">The sequence shown here is derived from an EMBL/GenBank/DDBJ whole genome shotgun (WGS) entry which is preliminary data.</text>
</comment>
<name>A0ABR1SSN4_9PEZI</name>
<evidence type="ECO:0000313" key="2">
    <source>
        <dbReference type="Proteomes" id="UP001396898"/>
    </source>
</evidence>
<proteinExistence type="predicted"/>